<dbReference type="Gene3D" id="3.40.50.720">
    <property type="entry name" value="NAD(P)-binding Rossmann-like Domain"/>
    <property type="match status" value="1"/>
</dbReference>
<sequence length="345" mass="37659">MVLHAAGGCLGDAMTILVTGSAGHLGEAVLRTLQRRGAPARGVDLKPSPFTDAVGSIVNPGFVRCQMDGVTAVIHTATLHKPHVATHGKQDFVDTNVSGTLNLLEAAAAAGVKSFVFTSTTSAFGSQLRPEAGQAAVWVTEDLPPVPKNIYGTTKLMAETLCELFFRERGLPVAVLRTSRFFPEDDDDPAMRSAYTLDNAQANELLYRRLDIADAVSAHLLAVERAPKIGFARYIISATSPFEPRHLAALARDAAGVVRELYPDCAQLYAARGWNLFPAIDRVYVNERARRELGWRPEFDFAHVLRCLREGRDFRSALAREIGAKGYHDTVFDDGPYPVAVERRD</sequence>
<evidence type="ECO:0000313" key="2">
    <source>
        <dbReference type="EMBL" id="TFV37222.1"/>
    </source>
</evidence>
<dbReference type="OrthoDB" id="9801056at2"/>
<dbReference type="Proteomes" id="UP000298225">
    <property type="component" value="Unassembled WGS sequence"/>
</dbReference>
<dbReference type="InterPro" id="IPR057326">
    <property type="entry name" value="KR_dom"/>
</dbReference>
<dbReference type="SUPFAM" id="SSF51735">
    <property type="entry name" value="NAD(P)-binding Rossmann-fold domains"/>
    <property type="match status" value="1"/>
</dbReference>
<dbReference type="EMBL" id="SPQU01000009">
    <property type="protein sequence ID" value="TFV37222.1"/>
    <property type="molecule type" value="Genomic_DNA"/>
</dbReference>
<dbReference type="SMART" id="SM00822">
    <property type="entry name" value="PKS_KR"/>
    <property type="match status" value="1"/>
</dbReference>
<accession>A0A4Y9L611</accession>
<gene>
    <name evidence="2" type="ORF">E4K66_21265</name>
</gene>
<feature type="domain" description="Ketoreductase" evidence="1">
    <location>
        <begin position="14"/>
        <end position="141"/>
    </location>
</feature>
<name>A0A4Y9L611_9BRAD</name>
<organism evidence="2 3">
    <name type="scientific">Bradyrhizobium frederickii</name>
    <dbReference type="NCBI Taxonomy" id="2560054"/>
    <lineage>
        <taxon>Bacteria</taxon>
        <taxon>Pseudomonadati</taxon>
        <taxon>Pseudomonadota</taxon>
        <taxon>Alphaproteobacteria</taxon>
        <taxon>Hyphomicrobiales</taxon>
        <taxon>Nitrobacteraceae</taxon>
        <taxon>Bradyrhizobium</taxon>
    </lineage>
</organism>
<dbReference type="InterPro" id="IPR036291">
    <property type="entry name" value="NAD(P)-bd_dom_sf"/>
</dbReference>
<dbReference type="AlphaFoldDB" id="A0A4Y9L611"/>
<dbReference type="InterPro" id="IPR001509">
    <property type="entry name" value="Epimerase_deHydtase"/>
</dbReference>
<comment type="caution">
    <text evidence="2">The sequence shown here is derived from an EMBL/GenBank/DDBJ whole genome shotgun (WGS) entry which is preliminary data.</text>
</comment>
<dbReference type="CDD" id="cd08946">
    <property type="entry name" value="SDR_e"/>
    <property type="match status" value="1"/>
</dbReference>
<proteinExistence type="predicted"/>
<dbReference type="PANTHER" id="PTHR43245">
    <property type="entry name" value="BIFUNCTIONAL POLYMYXIN RESISTANCE PROTEIN ARNA"/>
    <property type="match status" value="1"/>
</dbReference>
<evidence type="ECO:0000313" key="3">
    <source>
        <dbReference type="Proteomes" id="UP000298225"/>
    </source>
</evidence>
<dbReference type="Pfam" id="PF01370">
    <property type="entry name" value="Epimerase"/>
    <property type="match status" value="1"/>
</dbReference>
<reference evidence="2 3" key="1">
    <citation type="submission" date="2019-03" db="EMBL/GenBank/DDBJ databases">
        <title>Bradyrhizobium strains diversity isolated from Chamaecrista fasciculata.</title>
        <authorList>
            <person name="Urquiaga M.C.O."/>
            <person name="Hungria M."/>
            <person name="Delamuta J.R.M."/>
        </authorList>
    </citation>
    <scope>NUCLEOTIDE SEQUENCE [LARGE SCALE GENOMIC DNA]</scope>
    <source>
        <strain evidence="2 3">CNPSo 3424</strain>
    </source>
</reference>
<keyword evidence="3" id="KW-1185">Reference proteome</keyword>
<protein>
    <submittedName>
        <fullName evidence="2">NAD(P)-dependent oxidoreductase</fullName>
    </submittedName>
</protein>
<evidence type="ECO:0000259" key="1">
    <source>
        <dbReference type="SMART" id="SM00822"/>
    </source>
</evidence>
<dbReference type="PANTHER" id="PTHR43245:SF54">
    <property type="entry name" value="BLL0593 PROTEIN"/>
    <property type="match status" value="1"/>
</dbReference>
<dbReference type="InterPro" id="IPR050177">
    <property type="entry name" value="Lipid_A_modif_metabolic_enz"/>
</dbReference>